<dbReference type="Proteomes" id="UP000027178">
    <property type="component" value="Unassembled WGS sequence"/>
</dbReference>
<dbReference type="EMBL" id="JNBY01000054">
    <property type="protein sequence ID" value="KDN86741.1"/>
    <property type="molecule type" value="Genomic_DNA"/>
</dbReference>
<protein>
    <recommendedName>
        <fullName evidence="5">DUF4190 domain-containing protein</fullName>
    </recommendedName>
</protein>
<organism evidence="3 4">
    <name type="scientific">Kitasatospora cheerisanensis KCTC 2395</name>
    <dbReference type="NCBI Taxonomy" id="1348663"/>
    <lineage>
        <taxon>Bacteria</taxon>
        <taxon>Bacillati</taxon>
        <taxon>Actinomycetota</taxon>
        <taxon>Actinomycetes</taxon>
        <taxon>Kitasatosporales</taxon>
        <taxon>Streptomycetaceae</taxon>
        <taxon>Kitasatospora</taxon>
    </lineage>
</organism>
<sequence>MTVPVPSDSPETEEAPAPAPANPWAPPDPEQDLTAAQLPGPPPAGLYWPPFAAPVPQPRNAQGIAALVLGIIGAMLSLPLILFWFSWLPALLAVILGAVGLRLARRGLATNRAMALTGTVLGVVGLTISVVTGGFVVSEIRDAARAHDRAVAEQRRDAAERQRLADERAKKAAAEQEARAADERARRLPVGGTYTFPDGLKVTMAAPTPVTPSASGSPLPENATFVQVRVTAVNTGPTELSLYGSALLIVKDSRGTLLHPLVGSGQYVPLPKSLAPGQEATALETYGLPNATSDPFTLQFTHGSGLDRKDVVWTGAPPR</sequence>
<dbReference type="RefSeq" id="WP_051652828.1">
    <property type="nucleotide sequence ID" value="NZ_KK853997.1"/>
</dbReference>
<feature type="compositionally biased region" description="Pro residues" evidence="1">
    <location>
        <begin position="17"/>
        <end position="28"/>
    </location>
</feature>
<proteinExistence type="predicted"/>
<feature type="transmembrane region" description="Helical" evidence="2">
    <location>
        <begin position="87"/>
        <end position="104"/>
    </location>
</feature>
<feature type="region of interest" description="Disordered" evidence="1">
    <location>
        <begin position="165"/>
        <end position="184"/>
    </location>
</feature>
<feature type="transmembrane region" description="Helical" evidence="2">
    <location>
        <begin position="116"/>
        <end position="137"/>
    </location>
</feature>
<gene>
    <name evidence="3" type="ORF">KCH_14750</name>
</gene>
<comment type="caution">
    <text evidence="3">The sequence shown here is derived from an EMBL/GenBank/DDBJ whole genome shotgun (WGS) entry which is preliminary data.</text>
</comment>
<dbReference type="OrthoDB" id="3871624at2"/>
<evidence type="ECO:0000256" key="2">
    <source>
        <dbReference type="SAM" id="Phobius"/>
    </source>
</evidence>
<keyword evidence="4" id="KW-1185">Reference proteome</keyword>
<dbReference type="eggNOG" id="ENOG5030J7E">
    <property type="taxonomic scope" value="Bacteria"/>
</dbReference>
<evidence type="ECO:0000256" key="1">
    <source>
        <dbReference type="SAM" id="MobiDB-lite"/>
    </source>
</evidence>
<dbReference type="HOGENOM" id="CLU_870909_0_0_11"/>
<name>A0A066Z8V0_9ACTN</name>
<evidence type="ECO:0000313" key="4">
    <source>
        <dbReference type="Proteomes" id="UP000027178"/>
    </source>
</evidence>
<keyword evidence="2" id="KW-0812">Transmembrane</keyword>
<evidence type="ECO:0000313" key="3">
    <source>
        <dbReference type="EMBL" id="KDN86741.1"/>
    </source>
</evidence>
<accession>A0A066Z8V0</accession>
<feature type="region of interest" description="Disordered" evidence="1">
    <location>
        <begin position="1"/>
        <end position="39"/>
    </location>
</feature>
<reference evidence="3 4" key="1">
    <citation type="submission" date="2014-05" db="EMBL/GenBank/DDBJ databases">
        <title>Draft Genome Sequence of Kitasatospora cheerisanensis KCTC 2395.</title>
        <authorList>
            <person name="Nam D.H."/>
        </authorList>
    </citation>
    <scope>NUCLEOTIDE SEQUENCE [LARGE SCALE GENOMIC DNA]</scope>
    <source>
        <strain evidence="3 4">KCTC 2395</strain>
    </source>
</reference>
<keyword evidence="2" id="KW-0472">Membrane</keyword>
<keyword evidence="2" id="KW-1133">Transmembrane helix</keyword>
<evidence type="ECO:0008006" key="5">
    <source>
        <dbReference type="Google" id="ProtNLM"/>
    </source>
</evidence>
<dbReference type="AlphaFoldDB" id="A0A066Z8V0"/>
<dbReference type="PATRIC" id="fig|1348663.4.peg.1416"/>